<organism evidence="1 2">
    <name type="scientific">Spirosoma terrae</name>
    <dbReference type="NCBI Taxonomy" id="1968276"/>
    <lineage>
        <taxon>Bacteria</taxon>
        <taxon>Pseudomonadati</taxon>
        <taxon>Bacteroidota</taxon>
        <taxon>Cytophagia</taxon>
        <taxon>Cytophagales</taxon>
        <taxon>Cytophagaceae</taxon>
        <taxon>Spirosoma</taxon>
    </lineage>
</organism>
<dbReference type="EMBL" id="JAAFZH010000005">
    <property type="protein sequence ID" value="NDU95909.1"/>
    <property type="molecule type" value="Genomic_DNA"/>
</dbReference>
<dbReference type="InterPro" id="IPR026497">
    <property type="entry name" value="GRASP-with-SPASM"/>
</dbReference>
<dbReference type="Proteomes" id="UP000474175">
    <property type="component" value="Unassembled WGS sequence"/>
</dbReference>
<comment type="caution">
    <text evidence="1">The sequence shown here is derived from an EMBL/GenBank/DDBJ whole genome shotgun (WGS) entry which is preliminary data.</text>
</comment>
<name>A0A6L9LGZ7_9BACT</name>
<dbReference type="NCBIfam" id="TIGR04193">
    <property type="entry name" value="SPASM_w_grasp"/>
    <property type="match status" value="1"/>
</dbReference>
<gene>
    <name evidence="1" type="primary">gwsS</name>
    <name evidence="1" type="ORF">GK108_13585</name>
</gene>
<reference evidence="1 2" key="1">
    <citation type="submission" date="2020-02" db="EMBL/GenBank/DDBJ databases">
        <title>Draft genome sequence of two Spirosoma agri KCTC 52727 and Spirosoma terrae KCTC 52035.</title>
        <authorList>
            <person name="Rojas J."/>
            <person name="Ambika Manirajan B."/>
            <person name="Suarez C."/>
            <person name="Ratering S."/>
            <person name="Schnell S."/>
        </authorList>
    </citation>
    <scope>NUCLEOTIDE SEQUENCE [LARGE SCALE GENOMIC DNA]</scope>
    <source>
        <strain evidence="1 2">KCTC 52035</strain>
    </source>
</reference>
<evidence type="ECO:0000313" key="2">
    <source>
        <dbReference type="Proteomes" id="UP000474175"/>
    </source>
</evidence>
<evidence type="ECO:0000313" key="1">
    <source>
        <dbReference type="EMBL" id="NDU95909.1"/>
    </source>
</evidence>
<keyword evidence="2" id="KW-1185">Reference proteome</keyword>
<dbReference type="InterPro" id="IPR013785">
    <property type="entry name" value="Aldolase_TIM"/>
</dbReference>
<dbReference type="RefSeq" id="WP_163948907.1">
    <property type="nucleotide sequence ID" value="NZ_JAAFZH010000005.1"/>
</dbReference>
<dbReference type="InterPro" id="IPR058240">
    <property type="entry name" value="rSAM_sf"/>
</dbReference>
<protein>
    <submittedName>
        <fullName evidence="1">Grasp-with-spasm system SPASM domain peptide maturase</fullName>
    </submittedName>
</protein>
<proteinExistence type="predicted"/>
<dbReference type="SUPFAM" id="SSF102114">
    <property type="entry name" value="Radical SAM enzymes"/>
    <property type="match status" value="1"/>
</dbReference>
<accession>A0A6L9LGZ7</accession>
<sequence>MKNNLHLSSEVIFNSGITRGVIIDTIRRELFYIDNSFIRILELIEKDSNESFEKMVKLVPLPELHKFFDFLVENELAFYSKGPGEFKRIDTSWEIPLEVINGIIDIDTDFSFYEKALSEFEKVDCRELQIRLFSDLDLTEFQKLVTIINQYEFHYVEIHLVKNSYIPEEEIRRVIENVWFVTNILIYGSEDNKIVRVINDTGDYFQISLGTISYLKQSLKQNGCGSISQHTFTWSKDNIRENISHNSCLNGKISVDRSGYIKNCPSMAKNFGNIASVSFRDVLNNNEFRGLWLINKDKINICKFCEYRKICTDCRAYLDNPDDIYSKPLKCGYDPFTARWEDWSTNPLKLKAMSVYGLV</sequence>
<dbReference type="Gene3D" id="3.20.20.70">
    <property type="entry name" value="Aldolase class I"/>
    <property type="match status" value="1"/>
</dbReference>
<dbReference type="AlphaFoldDB" id="A0A6L9LGZ7"/>